<comment type="similarity">
    <text evidence="1">Belongs to the arginase family. Agmatinase subfamily.</text>
</comment>
<evidence type="ECO:0000256" key="3">
    <source>
        <dbReference type="ARBA" id="ARBA00022801"/>
    </source>
</evidence>
<dbReference type="InterPro" id="IPR020855">
    <property type="entry name" value="Ureohydrolase_Mn_BS"/>
</dbReference>
<dbReference type="RefSeq" id="WP_310920872.1">
    <property type="nucleotide sequence ID" value="NZ_JAMQON010000005.1"/>
</dbReference>
<dbReference type="PANTHER" id="PTHR11358">
    <property type="entry name" value="ARGINASE/AGMATINASE"/>
    <property type="match status" value="1"/>
</dbReference>
<organism evidence="5 6">
    <name type="scientific">Haloarcula saliterrae</name>
    <dbReference type="NCBI Taxonomy" id="2950534"/>
    <lineage>
        <taxon>Archaea</taxon>
        <taxon>Methanobacteriati</taxon>
        <taxon>Methanobacteriota</taxon>
        <taxon>Stenosarchaea group</taxon>
        <taxon>Halobacteria</taxon>
        <taxon>Halobacteriales</taxon>
        <taxon>Haloarculaceae</taxon>
        <taxon>Haloarcula</taxon>
    </lineage>
</organism>
<evidence type="ECO:0000313" key="6">
    <source>
        <dbReference type="Proteomes" id="UP001259659"/>
    </source>
</evidence>
<dbReference type="Pfam" id="PF00491">
    <property type="entry name" value="Arginase"/>
    <property type="match status" value="1"/>
</dbReference>
<dbReference type="InterPro" id="IPR006035">
    <property type="entry name" value="Ureohydrolase"/>
</dbReference>
<sequence>MAKSETEPRYRSAGSPGYAGIKTFFGAEPSEPDDLTADVDAAAFGVPFDGGVSNKPGTRYGPAALREATDRHSWTFQSEDERHTVATGRVASYDSVTFRDCGDAPVVPNDITATFDLVRAFTEVVSRSTMPVLLGGDHYITYPAFVGYADAVGEDVGLLHLDAHTDTWGDHDLYGRHYHGSPMARIAESEYGSYANHAMVGIRGHTDTEFLDILEDEGLYVDYGHEVQENGIEESVRGAIDHVTEDVDHVYLTVDIDVTDPSYAPGTGTPSPGGLTSHQLLKAMDVLGECDAIGAMDLMEVAPTLDPTDTTAMLGANALSRFMQSYFYRD</sequence>
<dbReference type="PRINTS" id="PR00116">
    <property type="entry name" value="ARGINASE"/>
</dbReference>
<name>A0ABU2FGK3_9EURY</name>
<evidence type="ECO:0000313" key="5">
    <source>
        <dbReference type="EMBL" id="MDS0261078.1"/>
    </source>
</evidence>
<protein>
    <submittedName>
        <fullName evidence="5">Agmatinase family protein</fullName>
    </submittedName>
</protein>
<keyword evidence="2" id="KW-0479">Metal-binding</keyword>
<dbReference type="CDD" id="cd09990">
    <property type="entry name" value="Agmatinase-like"/>
    <property type="match status" value="1"/>
</dbReference>
<comment type="caution">
    <text evidence="5">The sequence shown here is derived from an EMBL/GenBank/DDBJ whole genome shotgun (WGS) entry which is preliminary data.</text>
</comment>
<dbReference type="SUPFAM" id="SSF52768">
    <property type="entry name" value="Arginase/deacetylase"/>
    <property type="match status" value="1"/>
</dbReference>
<evidence type="ECO:0000256" key="4">
    <source>
        <dbReference type="RuleBase" id="RU003684"/>
    </source>
</evidence>
<evidence type="ECO:0000256" key="1">
    <source>
        <dbReference type="ARBA" id="ARBA00009227"/>
    </source>
</evidence>
<evidence type="ECO:0000256" key="2">
    <source>
        <dbReference type="ARBA" id="ARBA00022723"/>
    </source>
</evidence>
<dbReference type="PIRSF" id="PIRSF036979">
    <property type="entry name" value="Arginase"/>
    <property type="match status" value="1"/>
</dbReference>
<dbReference type="PANTHER" id="PTHR11358:SF26">
    <property type="entry name" value="GUANIDINO ACID HYDROLASE, MITOCHONDRIAL"/>
    <property type="match status" value="1"/>
</dbReference>
<dbReference type="PROSITE" id="PS01053">
    <property type="entry name" value="ARGINASE_1"/>
    <property type="match status" value="1"/>
</dbReference>
<proteinExistence type="inferred from homology"/>
<dbReference type="InterPro" id="IPR023696">
    <property type="entry name" value="Ureohydrolase_dom_sf"/>
</dbReference>
<dbReference type="PROSITE" id="PS51409">
    <property type="entry name" value="ARGINASE_2"/>
    <property type="match status" value="1"/>
</dbReference>
<accession>A0ABU2FGK3</accession>
<dbReference type="EMBL" id="JAMQON010000005">
    <property type="protein sequence ID" value="MDS0261078.1"/>
    <property type="molecule type" value="Genomic_DNA"/>
</dbReference>
<keyword evidence="6" id="KW-1185">Reference proteome</keyword>
<reference evidence="5 6" key="1">
    <citation type="submission" date="2022-06" db="EMBL/GenBank/DDBJ databases">
        <title>Haloarcula sp. a new haloarchaeum isolate from saline soil.</title>
        <authorList>
            <person name="Strakova D."/>
            <person name="Galisteo C."/>
            <person name="Sanchez-Porro C."/>
            <person name="Ventosa A."/>
        </authorList>
    </citation>
    <scope>NUCLEOTIDE SEQUENCE [LARGE SCALE GENOMIC DNA]</scope>
    <source>
        <strain evidence="5 6">S1CR25-12</strain>
    </source>
</reference>
<dbReference type="Gene3D" id="3.40.800.10">
    <property type="entry name" value="Ureohydrolase domain"/>
    <property type="match status" value="1"/>
</dbReference>
<gene>
    <name evidence="5" type="ORF">NDI56_16895</name>
</gene>
<dbReference type="Proteomes" id="UP001259659">
    <property type="component" value="Unassembled WGS sequence"/>
</dbReference>
<keyword evidence="3 4" id="KW-0378">Hydrolase</keyword>